<sequence>MSDLLERLLASAESATILRFLADFDALDVDSAAGPTARLSSGADLELIAHCGAGGRFFRTKPGGQIWYADSEGSAGVIGPDLETALALLVAAPNWHDLLGFSGGGDLHEMRRAHDRFAAGVREEYPDLAEEQAAVVAELGLVLPEDPVRALWAAVHARDPEVVFTDVELEEYAEEPWDSLFGAHTIDRLRTRRS</sequence>
<dbReference type="EMBL" id="FZNR01000033">
    <property type="protein sequence ID" value="SNT01570.1"/>
    <property type="molecule type" value="Genomic_DNA"/>
</dbReference>
<organism evidence="1 2">
    <name type="scientific">Actinoplanes regularis</name>
    <dbReference type="NCBI Taxonomy" id="52697"/>
    <lineage>
        <taxon>Bacteria</taxon>
        <taxon>Bacillati</taxon>
        <taxon>Actinomycetota</taxon>
        <taxon>Actinomycetes</taxon>
        <taxon>Micromonosporales</taxon>
        <taxon>Micromonosporaceae</taxon>
        <taxon>Actinoplanes</taxon>
    </lineage>
</organism>
<keyword evidence="2" id="KW-1185">Reference proteome</keyword>
<protein>
    <submittedName>
        <fullName evidence="1">Uncharacterized protein</fullName>
    </submittedName>
</protein>
<reference evidence="1 2" key="1">
    <citation type="submission" date="2017-06" db="EMBL/GenBank/DDBJ databases">
        <authorList>
            <person name="Kim H.J."/>
            <person name="Triplett B.A."/>
        </authorList>
    </citation>
    <scope>NUCLEOTIDE SEQUENCE [LARGE SCALE GENOMIC DNA]</scope>
    <source>
        <strain evidence="1 2">DSM 43151</strain>
    </source>
</reference>
<gene>
    <name evidence="1" type="ORF">SAMN06264365_13324</name>
</gene>
<dbReference type="Proteomes" id="UP000198415">
    <property type="component" value="Unassembled WGS sequence"/>
</dbReference>
<dbReference type="RefSeq" id="WP_089298842.1">
    <property type="nucleotide sequence ID" value="NZ_BOMU01000114.1"/>
</dbReference>
<name>A0A239J6X0_9ACTN</name>
<dbReference type="AlphaFoldDB" id="A0A239J6X0"/>
<accession>A0A239J6X0</accession>
<evidence type="ECO:0000313" key="2">
    <source>
        <dbReference type="Proteomes" id="UP000198415"/>
    </source>
</evidence>
<dbReference type="OrthoDB" id="4541168at2"/>
<proteinExistence type="predicted"/>
<evidence type="ECO:0000313" key="1">
    <source>
        <dbReference type="EMBL" id="SNT01570.1"/>
    </source>
</evidence>